<proteinExistence type="predicted"/>
<evidence type="ECO:0000313" key="2">
    <source>
        <dbReference type="EMBL" id="QHB42760.1"/>
    </source>
</evidence>
<reference evidence="2 3" key="1">
    <citation type="submission" date="2019-12" db="EMBL/GenBank/DDBJ databases">
        <title>Diversity of bacteriophages infecting Dickeya solani isolated in Czechia.</title>
        <authorList>
            <person name="Petrzik K."/>
            <person name="Vacek J."/>
            <person name="Souckova S."/>
            <person name="Kmoch M."/>
            <person name="Kopacka V."/>
            <person name="Sevcik R."/>
            <person name="Koloniuk I."/>
        </authorList>
    </citation>
    <scope>NUCLEOTIDE SEQUENCE [LARGE SCALE GENOMIC DNA]</scope>
</reference>
<evidence type="ECO:0000259" key="1">
    <source>
        <dbReference type="Pfam" id="PF24308"/>
    </source>
</evidence>
<dbReference type="SUPFAM" id="SSF52980">
    <property type="entry name" value="Restriction endonuclease-like"/>
    <property type="match status" value="1"/>
</dbReference>
<dbReference type="Gene3D" id="3.40.960.10">
    <property type="entry name" value="VSR Endonuclease"/>
    <property type="match status" value="1"/>
</dbReference>
<name>A0A7M3T4B2_9CAUD</name>
<organism evidence="2 3">
    <name type="scientific">Dickeya phage Ds3CZ</name>
    <dbReference type="NCBI Taxonomy" id="2686426"/>
    <lineage>
        <taxon>Viruses</taxon>
        <taxon>Duplodnaviria</taxon>
        <taxon>Heunggongvirae</taxon>
        <taxon>Uroviricota</taxon>
        <taxon>Caudoviricetes</taxon>
        <taxon>Pantevenvirales</taxon>
        <taxon>Ackermannviridae</taxon>
        <taxon>Aglimvirinae</taxon>
        <taxon>Limestonevirus</taxon>
        <taxon>Limestonevirus limestone</taxon>
    </lineage>
</organism>
<protein>
    <recommendedName>
        <fullName evidence="1">DUF7487 domain-containing protein</fullName>
    </recommendedName>
</protein>
<dbReference type="CDD" id="cd22328">
    <property type="entry name" value="Hef-like"/>
    <property type="match status" value="1"/>
</dbReference>
<feature type="domain" description="DUF7487" evidence="1">
    <location>
        <begin position="157"/>
        <end position="250"/>
    </location>
</feature>
<dbReference type="Pfam" id="PF24308">
    <property type="entry name" value="DUF7487"/>
    <property type="match status" value="1"/>
</dbReference>
<dbReference type="Proteomes" id="UP000593817">
    <property type="component" value="Segment"/>
</dbReference>
<evidence type="ECO:0000313" key="3">
    <source>
        <dbReference type="Proteomes" id="UP000593817"/>
    </source>
</evidence>
<accession>A0A7M3T4B2</accession>
<dbReference type="EMBL" id="MN788369">
    <property type="protein sequence ID" value="QHB42760.1"/>
    <property type="molecule type" value="Genomic_DNA"/>
</dbReference>
<sequence>MPRIVQEKECACCHTAFKPKQARSLYCNILCERFMSSPVIRSLDTDNLPKNSDECKEWVVKYFFTKQGNVNSKLLRHPLLLSYTGVDVMGYLSEHNSLTDFRSSVSAWLYDLNNTGCIVCGKETTIDFDAEGGPAYREFCSNKCMKESMKTGGVCRERMNETMMGKYGVSHALQNKEIMEKAKETSIERFGVEYAMQSEEIKQRTVKTNQTRYGVDFPMSHPPIVSKSRSMLRISCIEKYGVPTVMDDPSMWKYITSFQHNSSKPEKEITSFLESHGVKCITGDYSVLAGKRLQLDIYCPEHKLAIEFNGLYWHTEQQKPGKEYHLDKTRLCEARGIQLIHIWEDEWRDKPDIVKGMILAKLGVKGPLSYARKHRISSLKPLECNQFLEQHHIQGSVAFSSLRLGLEDKEGNAQAVMVFTKRTHGTELVRFASNGCHGAFSKLLSHAIKYCLDPTQTVYSFGDRCVVSRLKNVYLQNGFIEKEVLAPDYKYVDKQYSTRTHKFSYRKDKFKELGYEIEGKTEDMLAEEARLSRIWGCGLVRYEFQRK</sequence>
<dbReference type="InterPro" id="IPR055910">
    <property type="entry name" value="DUF7487"/>
</dbReference>
<dbReference type="InterPro" id="IPR011335">
    <property type="entry name" value="Restrct_endonuc-II-like"/>
</dbReference>